<feature type="transmembrane region" description="Helical" evidence="1">
    <location>
        <begin position="78"/>
        <end position="96"/>
    </location>
</feature>
<gene>
    <name evidence="2" type="ORF">GCM10011450_24230</name>
</gene>
<keyword evidence="1" id="KW-0812">Transmembrane</keyword>
<keyword evidence="1" id="KW-1133">Transmembrane helix</keyword>
<evidence type="ECO:0000313" key="3">
    <source>
        <dbReference type="Proteomes" id="UP000608345"/>
    </source>
</evidence>
<name>A0A918JQF7_9BURK</name>
<feature type="transmembrane region" description="Helical" evidence="1">
    <location>
        <begin position="54"/>
        <end position="72"/>
    </location>
</feature>
<feature type="transmembrane region" description="Helical" evidence="1">
    <location>
        <begin position="20"/>
        <end position="42"/>
    </location>
</feature>
<dbReference type="RefSeq" id="WP_189385769.1">
    <property type="nucleotide sequence ID" value="NZ_BAABFY010000046.1"/>
</dbReference>
<organism evidence="2 3">
    <name type="scientific">Advenella faeciporci</name>
    <dbReference type="NCBI Taxonomy" id="797535"/>
    <lineage>
        <taxon>Bacteria</taxon>
        <taxon>Pseudomonadati</taxon>
        <taxon>Pseudomonadota</taxon>
        <taxon>Betaproteobacteria</taxon>
        <taxon>Burkholderiales</taxon>
        <taxon>Alcaligenaceae</taxon>
    </lineage>
</organism>
<comment type="caution">
    <text evidence="2">The sequence shown here is derived from an EMBL/GenBank/DDBJ whole genome shotgun (WGS) entry which is preliminary data.</text>
</comment>
<keyword evidence="1" id="KW-0472">Membrane</keyword>
<proteinExistence type="predicted"/>
<dbReference type="EMBL" id="BMYS01000020">
    <property type="protein sequence ID" value="GGW93364.1"/>
    <property type="molecule type" value="Genomic_DNA"/>
</dbReference>
<reference evidence="2" key="1">
    <citation type="journal article" date="2014" name="Int. J. Syst. Evol. Microbiol.">
        <title>Complete genome sequence of Corynebacterium casei LMG S-19264T (=DSM 44701T), isolated from a smear-ripened cheese.</title>
        <authorList>
            <consortium name="US DOE Joint Genome Institute (JGI-PGF)"/>
            <person name="Walter F."/>
            <person name="Albersmeier A."/>
            <person name="Kalinowski J."/>
            <person name="Ruckert C."/>
        </authorList>
    </citation>
    <scope>NUCLEOTIDE SEQUENCE</scope>
    <source>
        <strain evidence="2">KCTC 23732</strain>
    </source>
</reference>
<evidence type="ECO:0000256" key="1">
    <source>
        <dbReference type="SAM" id="Phobius"/>
    </source>
</evidence>
<dbReference type="Proteomes" id="UP000608345">
    <property type="component" value="Unassembled WGS sequence"/>
</dbReference>
<evidence type="ECO:0000313" key="2">
    <source>
        <dbReference type="EMBL" id="GGW93364.1"/>
    </source>
</evidence>
<accession>A0A918JQF7</accession>
<protein>
    <submittedName>
        <fullName evidence="2">Uncharacterized protein</fullName>
    </submittedName>
</protein>
<reference evidence="2" key="2">
    <citation type="submission" date="2020-09" db="EMBL/GenBank/DDBJ databases">
        <authorList>
            <person name="Sun Q."/>
            <person name="Kim S."/>
        </authorList>
    </citation>
    <scope>NUCLEOTIDE SEQUENCE</scope>
    <source>
        <strain evidence="2">KCTC 23732</strain>
    </source>
</reference>
<dbReference type="AlphaFoldDB" id="A0A918JQF7"/>
<sequence>MQLFTYIARPLPFEAHNITSLLASIDNIIMLLLIILGGKNIFKNEKVELPGVRSFLWIYTILIWIVLAMNTSNLGIAVRQKWMFAPILIFLLISLIDKKSNKNKTRANL</sequence>
<keyword evidence="3" id="KW-1185">Reference proteome</keyword>